<dbReference type="InterPro" id="IPR037523">
    <property type="entry name" value="VOC_core"/>
</dbReference>
<dbReference type="Proteomes" id="UP000325576">
    <property type="component" value="Unassembled WGS sequence"/>
</dbReference>
<evidence type="ECO:0000313" key="3">
    <source>
        <dbReference type="Proteomes" id="UP000325576"/>
    </source>
</evidence>
<sequence>MPLSAKLFAVTVDCPQPRELAEFYKKFLGGQLRSANPDFVVLTSEQDVRIDFQRVDNHAPDLWPNPDAPRRLHLDFSVDNLPEAEQQLRDLGAELASHQPGDQRFRVFLDPAGHPFCVASSQVAAMIPPDEDPNE</sequence>
<dbReference type="Gene3D" id="3.10.180.10">
    <property type="entry name" value="2,3-Dihydroxybiphenyl 1,2-Dioxygenase, domain 1"/>
    <property type="match status" value="1"/>
</dbReference>
<dbReference type="Pfam" id="PF18029">
    <property type="entry name" value="Glyoxalase_6"/>
    <property type="match status" value="1"/>
</dbReference>
<dbReference type="PANTHER" id="PTHR35908">
    <property type="entry name" value="HYPOTHETICAL FUSION PROTEIN"/>
    <property type="match status" value="1"/>
</dbReference>
<gene>
    <name evidence="2" type="ORF">BS297_16455</name>
</gene>
<name>A0A5N5E8C8_RHOER</name>
<dbReference type="InterPro" id="IPR041581">
    <property type="entry name" value="Glyoxalase_6"/>
</dbReference>
<evidence type="ECO:0000259" key="1">
    <source>
        <dbReference type="PROSITE" id="PS51819"/>
    </source>
</evidence>
<dbReference type="CDD" id="cd06587">
    <property type="entry name" value="VOC"/>
    <property type="match status" value="1"/>
</dbReference>
<comment type="caution">
    <text evidence="2">The sequence shown here is derived from an EMBL/GenBank/DDBJ whole genome shotgun (WGS) entry which is preliminary data.</text>
</comment>
<protein>
    <recommendedName>
        <fullName evidence="1">VOC domain-containing protein</fullName>
    </recommendedName>
</protein>
<dbReference type="PANTHER" id="PTHR35908:SF1">
    <property type="entry name" value="CONSERVED PROTEIN"/>
    <property type="match status" value="1"/>
</dbReference>
<evidence type="ECO:0000313" key="2">
    <source>
        <dbReference type="EMBL" id="KAB2584244.1"/>
    </source>
</evidence>
<reference evidence="2 3" key="1">
    <citation type="journal article" date="2017" name="Poromechanics V (2013)">
        <title>Genomic Characterization of the Arsenic-Tolerant Actinobacterium, &lt;i&gt;Rhodococcus erythropolis&lt;/i&gt; S43.</title>
        <authorList>
            <person name="Retamal-Morales G."/>
            <person name="Mehnert M."/>
            <person name="Schwabe R."/>
            <person name="Tischler D."/>
            <person name="Schloemann M."/>
            <person name="Levican G.J."/>
        </authorList>
    </citation>
    <scope>NUCLEOTIDE SEQUENCE [LARGE SCALE GENOMIC DNA]</scope>
    <source>
        <strain evidence="2 3">S43</strain>
    </source>
</reference>
<feature type="domain" description="VOC" evidence="1">
    <location>
        <begin position="6"/>
        <end position="121"/>
    </location>
</feature>
<dbReference type="SUPFAM" id="SSF54593">
    <property type="entry name" value="Glyoxalase/Bleomycin resistance protein/Dihydroxybiphenyl dioxygenase"/>
    <property type="match status" value="1"/>
</dbReference>
<organism evidence="2 3">
    <name type="scientific">Rhodococcus erythropolis</name>
    <name type="common">Arthrobacter picolinophilus</name>
    <dbReference type="NCBI Taxonomy" id="1833"/>
    <lineage>
        <taxon>Bacteria</taxon>
        <taxon>Bacillati</taxon>
        <taxon>Actinomycetota</taxon>
        <taxon>Actinomycetes</taxon>
        <taxon>Mycobacteriales</taxon>
        <taxon>Nocardiaceae</taxon>
        <taxon>Rhodococcus</taxon>
        <taxon>Rhodococcus erythropolis group</taxon>
    </lineage>
</organism>
<dbReference type="InterPro" id="IPR029068">
    <property type="entry name" value="Glyas_Bleomycin-R_OHBP_Dase"/>
</dbReference>
<proteinExistence type="predicted"/>
<dbReference type="EMBL" id="MRBO01000455">
    <property type="protein sequence ID" value="KAB2584244.1"/>
    <property type="molecule type" value="Genomic_DNA"/>
</dbReference>
<dbReference type="RefSeq" id="WP_080572265.1">
    <property type="nucleotide sequence ID" value="NZ_CP176576.1"/>
</dbReference>
<dbReference type="AlphaFoldDB" id="A0A5N5E8C8"/>
<dbReference type="PROSITE" id="PS51819">
    <property type="entry name" value="VOC"/>
    <property type="match status" value="1"/>
</dbReference>
<accession>A0A5N5E8C8</accession>